<evidence type="ECO:0000256" key="3">
    <source>
        <dbReference type="ARBA" id="ARBA00022519"/>
    </source>
</evidence>
<evidence type="ECO:0000256" key="8">
    <source>
        <dbReference type="SAM" id="Phobius"/>
    </source>
</evidence>
<comment type="function">
    <text evidence="7">Participates in the barrier function of the cell envelope.</text>
</comment>
<dbReference type="InterPro" id="IPR003848">
    <property type="entry name" value="DUF218"/>
</dbReference>
<organism evidence="10 11">
    <name type="scientific">Spartinivicinus poritis</name>
    <dbReference type="NCBI Taxonomy" id="2994640"/>
    <lineage>
        <taxon>Bacteria</taxon>
        <taxon>Pseudomonadati</taxon>
        <taxon>Pseudomonadota</taxon>
        <taxon>Gammaproteobacteria</taxon>
        <taxon>Oceanospirillales</taxon>
        <taxon>Zooshikellaceae</taxon>
        <taxon>Spartinivicinus</taxon>
    </lineage>
</organism>
<evidence type="ECO:0000313" key="10">
    <source>
        <dbReference type="EMBL" id="MDE1461987.1"/>
    </source>
</evidence>
<comment type="caution">
    <text evidence="10">The sequence shown here is derived from an EMBL/GenBank/DDBJ whole genome shotgun (WGS) entry which is preliminary data.</text>
</comment>
<keyword evidence="6 8" id="KW-0472">Membrane</keyword>
<evidence type="ECO:0000256" key="5">
    <source>
        <dbReference type="ARBA" id="ARBA00022989"/>
    </source>
</evidence>
<comment type="subcellular location">
    <subcellularLocation>
        <location evidence="1">Cell inner membrane</location>
        <topology evidence="1">Single-pass membrane protein</topology>
    </subcellularLocation>
</comment>
<keyword evidence="3" id="KW-0997">Cell inner membrane</keyword>
<evidence type="ECO:0000256" key="6">
    <source>
        <dbReference type="ARBA" id="ARBA00023136"/>
    </source>
</evidence>
<evidence type="ECO:0000256" key="2">
    <source>
        <dbReference type="ARBA" id="ARBA00022475"/>
    </source>
</evidence>
<evidence type="ECO:0000259" key="9">
    <source>
        <dbReference type="Pfam" id="PF02698"/>
    </source>
</evidence>
<keyword evidence="4 8" id="KW-0812">Transmembrane</keyword>
<evidence type="ECO:0000313" key="11">
    <source>
        <dbReference type="Proteomes" id="UP001528823"/>
    </source>
</evidence>
<proteinExistence type="predicted"/>
<keyword evidence="2" id="KW-1003">Cell membrane</keyword>
<protein>
    <submittedName>
        <fullName evidence="10">YdcF family protein</fullName>
    </submittedName>
</protein>
<evidence type="ECO:0000256" key="4">
    <source>
        <dbReference type="ARBA" id="ARBA00022692"/>
    </source>
</evidence>
<sequence>MKIFKRLFWLGILMMCMLLSIDRYISWQAKGRLFMQPEQLPGQSVALLLGTAKYFRGQPNLFYNARIDAAVELYQSGKVKGFLVSGDNSRQDYNEPEMIKADLVARGVPAERIGLDFAGFRTLDSVVRAKQVFGLNKLVIVSQPFHVERALFIADHYQLDAVGYAAADVAVWRWHLKVRSREVLARLSAWLDVKIINRSPKYLGDKETLEFLAGV</sequence>
<name>A0ABT5U6P9_9GAMM</name>
<dbReference type="EMBL" id="JAPMOU010000008">
    <property type="protein sequence ID" value="MDE1461987.1"/>
    <property type="molecule type" value="Genomic_DNA"/>
</dbReference>
<dbReference type="PANTHER" id="PTHR30336">
    <property type="entry name" value="INNER MEMBRANE PROTEIN, PROBABLE PERMEASE"/>
    <property type="match status" value="1"/>
</dbReference>
<evidence type="ECO:0000256" key="1">
    <source>
        <dbReference type="ARBA" id="ARBA00004377"/>
    </source>
</evidence>
<feature type="transmembrane region" description="Helical" evidence="8">
    <location>
        <begin position="6"/>
        <end position="25"/>
    </location>
</feature>
<dbReference type="RefSeq" id="WP_274688346.1">
    <property type="nucleotide sequence ID" value="NZ_JAPMOU010000008.1"/>
</dbReference>
<dbReference type="Proteomes" id="UP001528823">
    <property type="component" value="Unassembled WGS sequence"/>
</dbReference>
<evidence type="ECO:0000256" key="7">
    <source>
        <dbReference type="ARBA" id="ARBA00037355"/>
    </source>
</evidence>
<accession>A0ABT5U6P9</accession>
<dbReference type="Pfam" id="PF02698">
    <property type="entry name" value="DUF218"/>
    <property type="match status" value="1"/>
</dbReference>
<gene>
    <name evidence="10" type="ORF">ORQ98_08390</name>
</gene>
<dbReference type="PANTHER" id="PTHR30336:SF0">
    <property type="entry name" value="PROTEIN SANA"/>
    <property type="match status" value="1"/>
</dbReference>
<keyword evidence="5 8" id="KW-1133">Transmembrane helix</keyword>
<dbReference type="InterPro" id="IPR051599">
    <property type="entry name" value="Cell_Envelope_Assoc"/>
</dbReference>
<keyword evidence="11" id="KW-1185">Reference proteome</keyword>
<feature type="domain" description="DUF218" evidence="9">
    <location>
        <begin position="61"/>
        <end position="173"/>
    </location>
</feature>
<dbReference type="CDD" id="cd06259">
    <property type="entry name" value="YdcF-like"/>
    <property type="match status" value="1"/>
</dbReference>
<reference evidence="10 11" key="1">
    <citation type="submission" date="2022-11" db="EMBL/GenBank/DDBJ databases">
        <title>Spartinivicinus poritis sp. nov., isolated from scleractinian coral Porites lutea.</title>
        <authorList>
            <person name="Zhang G."/>
            <person name="Cai L."/>
            <person name="Wei Q."/>
        </authorList>
    </citation>
    <scope>NUCLEOTIDE SEQUENCE [LARGE SCALE GENOMIC DNA]</scope>
    <source>
        <strain evidence="10 11">A2-2</strain>
    </source>
</reference>